<sequence>MKRIFSKKYILPLLLMLTLPVFLNDTAAAKDKTKEREIKIFKDSRISEVTEFDVDISTGERVKKSVSVFDKNGLKKEVSEFKTTGALEKRVEYTYETDSNELTCKDYNIDGLLLSSRESHYNNKDKKLSKEAFFNAKNVLLKVRTYTYDEKQNPVEHRMLDKDGKLMMKTANSFNEEGFKTGTSLYGADEKLTAKWEYKYDENKNLTEAVSYDKDNKMTGKWVYEYDKKKLLTSLTGFNSKNAATLSKKYEYERFKIEPKPDAGPREVMTFRSHAEASAMRSETGEDISPQNFIASAEYGTPDELAQKLEAGKFDINYQSESGWTALIAASFFGNADAVEFLLSRGANMNLKDTNGKTALDHARMSQHKQVIKLLTGGGGK</sequence>
<keyword evidence="4" id="KW-0732">Signal</keyword>
<evidence type="ECO:0000313" key="6">
    <source>
        <dbReference type="Proteomes" id="UP000178735"/>
    </source>
</evidence>
<comment type="caution">
    <text evidence="5">The sequence shown here is derived from an EMBL/GenBank/DDBJ whole genome shotgun (WGS) entry which is preliminary data.</text>
</comment>
<dbReference type="EMBL" id="MGFH01000100">
    <property type="protein sequence ID" value="OGM05745.1"/>
    <property type="molecule type" value="Genomic_DNA"/>
</dbReference>
<keyword evidence="2 3" id="KW-0040">ANK repeat</keyword>
<dbReference type="Gene3D" id="1.25.40.20">
    <property type="entry name" value="Ankyrin repeat-containing domain"/>
    <property type="match status" value="1"/>
</dbReference>
<name>A0A1F7WUJ6_9BACT</name>
<dbReference type="PROSITE" id="PS50297">
    <property type="entry name" value="ANK_REP_REGION"/>
    <property type="match status" value="1"/>
</dbReference>
<dbReference type="PANTHER" id="PTHR24171:SF8">
    <property type="entry name" value="BRCA1-ASSOCIATED RING DOMAIN PROTEIN 1"/>
    <property type="match status" value="1"/>
</dbReference>
<dbReference type="GO" id="GO:0004842">
    <property type="term" value="F:ubiquitin-protein transferase activity"/>
    <property type="evidence" value="ECO:0007669"/>
    <property type="project" value="TreeGrafter"/>
</dbReference>
<dbReference type="SUPFAM" id="SSF48403">
    <property type="entry name" value="Ankyrin repeat"/>
    <property type="match status" value="1"/>
</dbReference>
<evidence type="ECO:0000313" key="5">
    <source>
        <dbReference type="EMBL" id="OGM05745.1"/>
    </source>
</evidence>
<feature type="repeat" description="ANK" evidence="3">
    <location>
        <begin position="322"/>
        <end position="354"/>
    </location>
</feature>
<evidence type="ECO:0000256" key="1">
    <source>
        <dbReference type="ARBA" id="ARBA00022737"/>
    </source>
</evidence>
<dbReference type="STRING" id="1817813.A2008_13910"/>
<dbReference type="InterPro" id="IPR036770">
    <property type="entry name" value="Ankyrin_rpt-contain_sf"/>
</dbReference>
<dbReference type="PANTHER" id="PTHR24171">
    <property type="entry name" value="ANKYRIN REPEAT DOMAIN-CONTAINING PROTEIN 39-RELATED"/>
    <property type="match status" value="1"/>
</dbReference>
<dbReference type="Pfam" id="PF12796">
    <property type="entry name" value="Ank_2"/>
    <property type="match status" value="1"/>
</dbReference>
<evidence type="ECO:0000256" key="4">
    <source>
        <dbReference type="SAM" id="SignalP"/>
    </source>
</evidence>
<dbReference type="PROSITE" id="PS50088">
    <property type="entry name" value="ANK_REPEAT"/>
    <property type="match status" value="1"/>
</dbReference>
<evidence type="ECO:0000256" key="3">
    <source>
        <dbReference type="PROSITE-ProRule" id="PRU00023"/>
    </source>
</evidence>
<evidence type="ECO:0000256" key="2">
    <source>
        <dbReference type="ARBA" id="ARBA00023043"/>
    </source>
</evidence>
<dbReference type="Gene3D" id="2.180.10.10">
    <property type="entry name" value="RHS repeat-associated core"/>
    <property type="match status" value="1"/>
</dbReference>
<dbReference type="Proteomes" id="UP000178735">
    <property type="component" value="Unassembled WGS sequence"/>
</dbReference>
<dbReference type="SMART" id="SM00248">
    <property type="entry name" value="ANK"/>
    <property type="match status" value="2"/>
</dbReference>
<feature type="signal peptide" evidence="4">
    <location>
        <begin position="1"/>
        <end position="23"/>
    </location>
</feature>
<accession>A0A1F7WUJ6</accession>
<dbReference type="AlphaFoldDB" id="A0A1F7WUJ6"/>
<gene>
    <name evidence="5" type="ORF">A2008_13910</name>
</gene>
<dbReference type="InterPro" id="IPR002110">
    <property type="entry name" value="Ankyrin_rpt"/>
</dbReference>
<organism evidence="5 6">
    <name type="scientific">Candidatus Wallbacteria bacterium GWC2_49_35</name>
    <dbReference type="NCBI Taxonomy" id="1817813"/>
    <lineage>
        <taxon>Bacteria</taxon>
        <taxon>Candidatus Walliibacteriota</taxon>
    </lineage>
</organism>
<protein>
    <submittedName>
        <fullName evidence="5">Uncharacterized protein</fullName>
    </submittedName>
</protein>
<keyword evidence="1" id="KW-0677">Repeat</keyword>
<proteinExistence type="predicted"/>
<dbReference type="GO" id="GO:0085020">
    <property type="term" value="P:protein K6-linked ubiquitination"/>
    <property type="evidence" value="ECO:0007669"/>
    <property type="project" value="TreeGrafter"/>
</dbReference>
<feature type="chain" id="PRO_5009533595" evidence="4">
    <location>
        <begin position="24"/>
        <end position="381"/>
    </location>
</feature>
<reference evidence="5 6" key="1">
    <citation type="journal article" date="2016" name="Nat. Commun.">
        <title>Thousands of microbial genomes shed light on interconnected biogeochemical processes in an aquifer system.</title>
        <authorList>
            <person name="Anantharaman K."/>
            <person name="Brown C.T."/>
            <person name="Hug L.A."/>
            <person name="Sharon I."/>
            <person name="Castelle C.J."/>
            <person name="Probst A.J."/>
            <person name="Thomas B.C."/>
            <person name="Singh A."/>
            <person name="Wilkins M.J."/>
            <person name="Karaoz U."/>
            <person name="Brodie E.L."/>
            <person name="Williams K.H."/>
            <person name="Hubbard S.S."/>
            <person name="Banfield J.F."/>
        </authorList>
    </citation>
    <scope>NUCLEOTIDE SEQUENCE [LARGE SCALE GENOMIC DNA]</scope>
</reference>